<evidence type="ECO:0000256" key="2">
    <source>
        <dbReference type="SAM" id="SignalP"/>
    </source>
</evidence>
<comment type="caution">
    <text evidence="3">The sequence shown here is derived from an EMBL/GenBank/DDBJ whole genome shotgun (WGS) entry which is preliminary data.</text>
</comment>
<dbReference type="PANTHER" id="PTHR39142:SF1">
    <property type="entry name" value="AEL197CP"/>
    <property type="match status" value="1"/>
</dbReference>
<proteinExistence type="predicted"/>
<dbReference type="GO" id="GO:0098703">
    <property type="term" value="P:calcium ion import across plasma membrane"/>
    <property type="evidence" value="ECO:0007669"/>
    <property type="project" value="InterPro"/>
</dbReference>
<keyword evidence="1" id="KW-0812">Transmembrane</keyword>
<dbReference type="Pfam" id="PF12929">
    <property type="entry name" value="Mid1"/>
    <property type="match status" value="1"/>
</dbReference>
<gene>
    <name evidence="3" type="primary">MID1_2</name>
    <name evidence="3" type="ORF">HETSPECPRED_010459</name>
</gene>
<dbReference type="PANTHER" id="PTHR39142">
    <property type="entry name" value="MID1P"/>
    <property type="match status" value="1"/>
</dbReference>
<evidence type="ECO:0000313" key="4">
    <source>
        <dbReference type="Proteomes" id="UP000664521"/>
    </source>
</evidence>
<protein>
    <submittedName>
        <fullName evidence="3">Stretch-activated cation channel mid1</fullName>
    </submittedName>
</protein>
<keyword evidence="4" id="KW-1185">Reference proteome</keyword>
<dbReference type="OrthoDB" id="5405745at2759"/>
<evidence type="ECO:0000256" key="1">
    <source>
        <dbReference type="SAM" id="Phobius"/>
    </source>
</evidence>
<feature type="chain" id="PRO_5034677976" evidence="2">
    <location>
        <begin position="37"/>
        <end position="616"/>
    </location>
</feature>
<name>A0A8H3G922_9LECA</name>
<sequence>MQLLEHSYCRLHNVFATPITWIISLFLLIHFTPVSAADVVAQEDHNHHRLLELQSKVYGTLNHGSDLELGEYESNFIGADRSMIGRADAPQVLANNYPGKDNIDSGDTQVWTFPKKEIAQKSARALAAHTSLAERDAWDRAQLSDDVENRALRQRQTDTATLFITLNICDQPQPKIQNFHEAPASLQLYISTDPKNRSPDEKNNDYNVSIKNGYGVQSFSASDDVYLSVTAPEKSSQFAGGYSYELTASVDHAFTTYIDEDEMVFVDSDTHAALLSSNRSTDVSKYGIFVHPQDDQTILGLSSSYCGLKNWARIKGNIDDLSTGDVDTGVMKMGGNETRQQFYVKNLNGSTAYYGIMALNGDSTGNKDTNGSSAGGGKIWKAMNFTTKASGNCAVIYNLTFCSSVAYAVPSNDTNLNHTELTLLYDNDARNKYQNFRKSLQQIPCNTTSSAQYSLARTCDDCDKAYRTWLCAVTIPRCEDFSSNLSYLVPRLISKTFTNGSIALGLNEAPYTAENKSVLYLNSSRNPMIDESIMPGPYREMLPCKDLCYEIVRSCPANLEFACPLKKHGLDRAYGEDGACSYPGAPFKQNLATGLRVTLWCFGVALLVALTNSVRV</sequence>
<keyword evidence="1" id="KW-1133">Transmembrane helix</keyword>
<feature type="signal peptide" evidence="2">
    <location>
        <begin position="1"/>
        <end position="36"/>
    </location>
</feature>
<evidence type="ECO:0000313" key="3">
    <source>
        <dbReference type="EMBL" id="CAF9936827.1"/>
    </source>
</evidence>
<feature type="transmembrane region" description="Helical" evidence="1">
    <location>
        <begin position="597"/>
        <end position="614"/>
    </location>
</feature>
<dbReference type="EMBL" id="CAJPDS010000095">
    <property type="protein sequence ID" value="CAF9936827.1"/>
    <property type="molecule type" value="Genomic_DNA"/>
</dbReference>
<organism evidence="3 4">
    <name type="scientific">Heterodermia speciosa</name>
    <dbReference type="NCBI Taxonomy" id="116794"/>
    <lineage>
        <taxon>Eukaryota</taxon>
        <taxon>Fungi</taxon>
        <taxon>Dikarya</taxon>
        <taxon>Ascomycota</taxon>
        <taxon>Pezizomycotina</taxon>
        <taxon>Lecanoromycetes</taxon>
        <taxon>OSLEUM clade</taxon>
        <taxon>Lecanoromycetidae</taxon>
        <taxon>Caliciales</taxon>
        <taxon>Physciaceae</taxon>
        <taxon>Heterodermia</taxon>
    </lineage>
</organism>
<dbReference type="GO" id="GO:0005262">
    <property type="term" value="F:calcium channel activity"/>
    <property type="evidence" value="ECO:0007669"/>
    <property type="project" value="InterPro"/>
</dbReference>
<dbReference type="Proteomes" id="UP000664521">
    <property type="component" value="Unassembled WGS sequence"/>
</dbReference>
<keyword evidence="2" id="KW-0732">Signal</keyword>
<dbReference type="InterPro" id="IPR024338">
    <property type="entry name" value="MID1/Yam8"/>
</dbReference>
<keyword evidence="1" id="KW-0472">Membrane</keyword>
<dbReference type="AlphaFoldDB" id="A0A8H3G922"/>
<accession>A0A8H3G922</accession>
<reference evidence="3" key="1">
    <citation type="submission" date="2021-03" db="EMBL/GenBank/DDBJ databases">
        <authorList>
            <person name="Tagirdzhanova G."/>
        </authorList>
    </citation>
    <scope>NUCLEOTIDE SEQUENCE</scope>
</reference>